<evidence type="ECO:0000313" key="2">
    <source>
        <dbReference type="EMBL" id="QQL44387.1"/>
    </source>
</evidence>
<feature type="domain" description="Endoribonuclease L-PSP/chorismate mutase-like" evidence="1">
    <location>
        <begin position="12"/>
        <end position="148"/>
    </location>
</feature>
<name>A0A6B3L7G9_9BACT</name>
<proteinExistence type="predicted"/>
<dbReference type="InterPro" id="IPR013813">
    <property type="entry name" value="Endoribo_LPSP/chorism_mut-like"/>
</dbReference>
<organism evidence="2 3">
    <name type="scientific">Sulfuriroseicoccus oceanibius</name>
    <dbReference type="NCBI Taxonomy" id="2707525"/>
    <lineage>
        <taxon>Bacteria</taxon>
        <taxon>Pseudomonadati</taxon>
        <taxon>Verrucomicrobiota</taxon>
        <taxon>Verrucomicrobiia</taxon>
        <taxon>Verrucomicrobiales</taxon>
        <taxon>Verrucomicrobiaceae</taxon>
        <taxon>Sulfuriroseicoccus</taxon>
    </lineage>
</organism>
<dbReference type="PANTHER" id="PTHR43760">
    <property type="entry name" value="ENDORIBONUCLEASE-RELATED"/>
    <property type="match status" value="1"/>
</dbReference>
<dbReference type="AlphaFoldDB" id="A0A6B3L7G9"/>
<dbReference type="PANTHER" id="PTHR43760:SF1">
    <property type="entry name" value="ENDORIBONUCLEASE L-PSP_CHORISMATE MUTASE-LIKE DOMAIN-CONTAINING PROTEIN"/>
    <property type="match status" value="1"/>
</dbReference>
<keyword evidence="3" id="KW-1185">Reference proteome</keyword>
<dbReference type="Proteomes" id="UP000475117">
    <property type="component" value="Chromosome"/>
</dbReference>
<dbReference type="Pfam" id="PF14588">
    <property type="entry name" value="YjgF_endoribonc"/>
    <property type="match status" value="1"/>
</dbReference>
<dbReference type="CDD" id="cd02199">
    <property type="entry name" value="YjgF_YER057c_UK114_like_1"/>
    <property type="match status" value="1"/>
</dbReference>
<evidence type="ECO:0000313" key="3">
    <source>
        <dbReference type="Proteomes" id="UP000475117"/>
    </source>
</evidence>
<dbReference type="Gene3D" id="3.30.1330.40">
    <property type="entry name" value="RutC-like"/>
    <property type="match status" value="1"/>
</dbReference>
<dbReference type="SUPFAM" id="SSF55298">
    <property type="entry name" value="YjgF-like"/>
    <property type="match status" value="1"/>
</dbReference>
<dbReference type="InterPro" id="IPR035959">
    <property type="entry name" value="RutC-like_sf"/>
</dbReference>
<evidence type="ECO:0000259" key="1">
    <source>
        <dbReference type="Pfam" id="PF14588"/>
    </source>
</evidence>
<gene>
    <name evidence="2" type="ORF">G3M56_010895</name>
</gene>
<dbReference type="EMBL" id="CP066776">
    <property type="protein sequence ID" value="QQL44387.1"/>
    <property type="molecule type" value="Genomic_DNA"/>
</dbReference>
<protein>
    <submittedName>
        <fullName evidence="2">RidA family protein</fullName>
    </submittedName>
</protein>
<sequence length="160" mass="16717">MSEAITDTIAERIAALGYTLPEAPAPAGSYVNCVRSGNLLHLAGGISIDGDRKFLGKVGVDVTLEEAQEAARICILNRLAVVKAEVGSLDKITRIVALGGFVNSPADFYDHPKVINGASDLLLEIFGEKGKHSRTALGAAALPLNVAVEINAVIEVEPEA</sequence>
<dbReference type="RefSeq" id="WP_164365594.1">
    <property type="nucleotide sequence ID" value="NZ_CP066776.1"/>
</dbReference>
<accession>A0A6B3L7G9</accession>
<reference evidence="2 3" key="1">
    <citation type="submission" date="2020-12" db="EMBL/GenBank/DDBJ databases">
        <title>Sulforoseuscoccus oceanibium gen. nov., sp. nov., a representative of the phylum Verrucomicrobia with special cytoplasmic membrane, and proposal of Sulforoseuscoccusaceae fam. nov.</title>
        <authorList>
            <person name="Xi F."/>
        </authorList>
    </citation>
    <scope>NUCLEOTIDE SEQUENCE [LARGE SCALE GENOMIC DNA]</scope>
    <source>
        <strain evidence="2 3">T37</strain>
    </source>
</reference>
<dbReference type="KEGG" id="soa:G3M56_010895"/>